<dbReference type="EMBL" id="CP000050">
    <property type="protein sequence ID" value="AAY51276.1"/>
    <property type="molecule type" value="Genomic_DNA"/>
</dbReference>
<dbReference type="RefSeq" id="WP_011039215.1">
    <property type="nucleotide sequence ID" value="NC_007086.1"/>
</dbReference>
<evidence type="ECO:0000313" key="2">
    <source>
        <dbReference type="Proteomes" id="UP000000420"/>
    </source>
</evidence>
<reference evidence="1 2" key="1">
    <citation type="journal article" date="2005" name="Genome Res.">
        <title>Comparative and functional genomic analyses of the pathogenicity of phytopathogen Xanthomonas campestris pv. campestris.</title>
        <authorList>
            <person name="Qian W."/>
            <person name="Jia Y."/>
            <person name="Ren S.X."/>
            <person name="He Y.Q."/>
            <person name="Feng J.X."/>
            <person name="Lu L.F."/>
            <person name="Sun Q."/>
            <person name="Ying G."/>
            <person name="Tang D.J."/>
            <person name="Tang H."/>
            <person name="Wu W."/>
            <person name="Hao P."/>
            <person name="Wang L."/>
            <person name="Jiang B.L."/>
            <person name="Zeng S."/>
            <person name="Gu W.Y."/>
            <person name="Lu G."/>
            <person name="Rong L."/>
            <person name="Tian Y."/>
            <person name="Yao Z."/>
            <person name="Fu G."/>
            <person name="Chen B."/>
            <person name="Fang R."/>
            <person name="Qiang B."/>
            <person name="Chen Z."/>
            <person name="Zhao G.P."/>
            <person name="Tang J.L."/>
            <person name="He C."/>
        </authorList>
    </citation>
    <scope>NUCLEOTIDE SEQUENCE [LARGE SCALE GENOMIC DNA]</scope>
    <source>
        <strain evidence="1 2">8004</strain>
    </source>
</reference>
<gene>
    <name evidence="1" type="ordered locus">XC_4238</name>
</gene>
<dbReference type="KEGG" id="xcb:XC_4238"/>
<sequence>MDAELGMAKVMRFPVVAVMTGLLVLPSAGSCADTAARKTPPAIERLTLGNEVIEVTATPSFGGRILAFQLRGQPSVLKLGAAVEQQRAPQVSGTAGDIAYLGHDVWVGPQSHWWLHQQVNPQRKAAGAVWPPDPYLSLATTRATIHDATQLVMDGVPSPVTGVQLRKRVALSPSRPDTIDVQATARNIRTEPLSWDLWFNTRVAADTRVFVPVADAADLRLQPPSDPGTVAPRYQLEGGLFVLSADTRADTLIQRGKLLLQPSAGWMAGFAGTQVLVIRFAHQPKARIHPEQGQVELYLDAPPQHPEHGLLEMEVHAPYRTLAPGADMQAQEQWTLLRYTGPNERQAQRQFLCSKAQELALTNACAGSPAVP</sequence>
<organism evidence="1 2">
    <name type="scientific">Xanthomonas campestris pv. campestris (strain 8004)</name>
    <dbReference type="NCBI Taxonomy" id="314565"/>
    <lineage>
        <taxon>Bacteria</taxon>
        <taxon>Pseudomonadati</taxon>
        <taxon>Pseudomonadota</taxon>
        <taxon>Gammaproteobacteria</taxon>
        <taxon>Lysobacterales</taxon>
        <taxon>Lysobacteraceae</taxon>
        <taxon>Xanthomonas</taxon>
    </lineage>
</organism>
<proteinExistence type="predicted"/>
<name>A0A0H2XCR3_XANC8</name>
<protein>
    <recommendedName>
        <fullName evidence="3">DUF4380 domain-containing protein</fullName>
    </recommendedName>
</protein>
<evidence type="ECO:0008006" key="3">
    <source>
        <dbReference type="Google" id="ProtNLM"/>
    </source>
</evidence>
<dbReference type="Pfam" id="PF14315">
    <property type="entry name" value="DUF4380"/>
    <property type="match status" value="1"/>
</dbReference>
<dbReference type="HOGENOM" id="CLU_745866_0_0_6"/>
<accession>A0A0H2XCR3</accession>
<dbReference type="InterPro" id="IPR025488">
    <property type="entry name" value="DUF4380"/>
</dbReference>
<dbReference type="AlphaFoldDB" id="A0A0H2XCR3"/>
<evidence type="ECO:0000313" key="1">
    <source>
        <dbReference type="EMBL" id="AAY51276.1"/>
    </source>
</evidence>
<dbReference type="Proteomes" id="UP000000420">
    <property type="component" value="Chromosome"/>
</dbReference>